<evidence type="ECO:0000313" key="1">
    <source>
        <dbReference type="EMBL" id="EKD16098.1"/>
    </source>
</evidence>
<gene>
    <name evidence="1" type="ORF">MBM_05392</name>
</gene>
<reference evidence="1 2" key="1">
    <citation type="journal article" date="2012" name="BMC Genomics">
        <title>Sequencing the genome of Marssonina brunnea reveals fungus-poplar co-evolution.</title>
        <authorList>
            <person name="Zhu S."/>
            <person name="Cao Y.-Z."/>
            <person name="Jiang C."/>
            <person name="Tan B.-Y."/>
            <person name="Wang Z."/>
            <person name="Feng S."/>
            <person name="Zhang L."/>
            <person name="Su X.-H."/>
            <person name="Brejova B."/>
            <person name="Vinar T."/>
            <person name="Xu M."/>
            <person name="Wang M.-X."/>
            <person name="Zhang S.-G."/>
            <person name="Huang M.-R."/>
            <person name="Wu R."/>
            <person name="Zhou Y."/>
        </authorList>
    </citation>
    <scope>NUCLEOTIDE SEQUENCE [LARGE SCALE GENOMIC DNA]</scope>
    <source>
        <strain evidence="1 2">MB_m1</strain>
    </source>
</reference>
<dbReference type="EMBL" id="JH921439">
    <property type="protein sequence ID" value="EKD16098.1"/>
    <property type="molecule type" value="Genomic_DNA"/>
</dbReference>
<evidence type="ECO:0000313" key="2">
    <source>
        <dbReference type="Proteomes" id="UP000006753"/>
    </source>
</evidence>
<dbReference type="KEGG" id="mbe:MBM_05392"/>
<dbReference type="AlphaFoldDB" id="K1X629"/>
<dbReference type="OrthoDB" id="7777654at2759"/>
<name>K1X629_MARBU</name>
<dbReference type="HOGENOM" id="CLU_1669757_0_0_1"/>
<dbReference type="STRING" id="1072389.K1X629"/>
<dbReference type="InParanoid" id="K1X629"/>
<proteinExistence type="predicted"/>
<accession>K1X629</accession>
<sequence>MYHKYKYDELPVHSGQESNPFTAERSGIQIINVVYEQPSSSSSSSLSEEVHNHLHHHYVVGQTHIGSHLLAKRHRDWAERRPTNLVWLVPSDVREGRCIQACIDDKLVGRSEESGVTKKRVVVNKRAAAAAATTTFAEVSDPMGPWFDGVRYLERKQK</sequence>
<organism evidence="1 2">
    <name type="scientific">Marssonina brunnea f. sp. multigermtubi (strain MB_m1)</name>
    <name type="common">Marssonina leaf spot fungus</name>
    <dbReference type="NCBI Taxonomy" id="1072389"/>
    <lineage>
        <taxon>Eukaryota</taxon>
        <taxon>Fungi</taxon>
        <taxon>Dikarya</taxon>
        <taxon>Ascomycota</taxon>
        <taxon>Pezizomycotina</taxon>
        <taxon>Leotiomycetes</taxon>
        <taxon>Helotiales</taxon>
        <taxon>Drepanopezizaceae</taxon>
        <taxon>Drepanopeziza</taxon>
    </lineage>
</organism>
<protein>
    <submittedName>
        <fullName evidence="1">Putative L-amino acid oxidase LaoA</fullName>
    </submittedName>
</protein>
<dbReference type="Proteomes" id="UP000006753">
    <property type="component" value="Unassembled WGS sequence"/>
</dbReference>
<keyword evidence="2" id="KW-1185">Reference proteome</keyword>